<feature type="domain" description="DUF2382" evidence="1">
    <location>
        <begin position="17"/>
        <end position="128"/>
    </location>
</feature>
<accession>A0ABS5VL07</accession>
<protein>
    <submittedName>
        <fullName evidence="2">DUF2382 domain-containing protein</fullName>
    </submittedName>
</protein>
<organism evidence="2 3">
    <name type="scientific">Chryseosolibacter indicus</name>
    <dbReference type="NCBI Taxonomy" id="2782351"/>
    <lineage>
        <taxon>Bacteria</taxon>
        <taxon>Pseudomonadati</taxon>
        <taxon>Bacteroidota</taxon>
        <taxon>Cytophagia</taxon>
        <taxon>Cytophagales</taxon>
        <taxon>Chryseotaleaceae</taxon>
        <taxon>Chryseosolibacter</taxon>
    </lineage>
</organism>
<dbReference type="Proteomes" id="UP000772618">
    <property type="component" value="Unassembled WGS sequence"/>
</dbReference>
<evidence type="ECO:0000313" key="3">
    <source>
        <dbReference type="Proteomes" id="UP000772618"/>
    </source>
</evidence>
<dbReference type="Pfam" id="PF09557">
    <property type="entry name" value="DUF2382"/>
    <property type="match status" value="1"/>
</dbReference>
<gene>
    <name evidence="2" type="ORF">KK060_02520</name>
</gene>
<comment type="caution">
    <text evidence="2">The sequence shown here is derived from an EMBL/GenBank/DDBJ whole genome shotgun (WGS) entry which is preliminary data.</text>
</comment>
<proteinExistence type="predicted"/>
<dbReference type="PANTHER" id="PTHR38463">
    <property type="entry name" value="STRESS RESPONSE PROTEIN YSNF"/>
    <property type="match status" value="1"/>
</dbReference>
<dbReference type="EMBL" id="JAHESD010000003">
    <property type="protein sequence ID" value="MBT1702132.1"/>
    <property type="molecule type" value="Genomic_DNA"/>
</dbReference>
<reference evidence="2 3" key="1">
    <citation type="submission" date="2021-05" db="EMBL/GenBank/DDBJ databases">
        <title>A Polyphasic approach of four new species of the genus Ohtaekwangia: Ohtaekwangia histidinii sp. nov., Ohtaekwangia cretensis sp. nov., Ohtaekwangia indiensis sp. nov., Ohtaekwangia reichenbachii sp. nov. from diverse environment.</title>
        <authorList>
            <person name="Octaviana S."/>
        </authorList>
    </citation>
    <scope>NUCLEOTIDE SEQUENCE [LARGE SCALE GENOMIC DNA]</scope>
    <source>
        <strain evidence="2 3">PWU20</strain>
    </source>
</reference>
<evidence type="ECO:0000313" key="2">
    <source>
        <dbReference type="EMBL" id="MBT1702132.1"/>
    </source>
</evidence>
<dbReference type="RefSeq" id="WP_254151847.1">
    <property type="nucleotide sequence ID" value="NZ_JAHESD010000003.1"/>
</dbReference>
<sequence>MKQQDREQVSATERTTIPVVEERLRVGAEVVETGSVRLKKDVEEKEVVIDASLAHDHITIERVKINRPVATPPPAVRYEGNTMIVSVLKEEVVVQKQLVLVEELHISKESVQEHSETPVKLRREKVSIEQGEAGANT</sequence>
<keyword evidence="3" id="KW-1185">Reference proteome</keyword>
<name>A0ABS5VL07_9BACT</name>
<dbReference type="InterPro" id="IPR019060">
    <property type="entry name" value="DUF2382"/>
</dbReference>
<evidence type="ECO:0000259" key="1">
    <source>
        <dbReference type="Pfam" id="PF09557"/>
    </source>
</evidence>
<dbReference type="PANTHER" id="PTHR38463:SF1">
    <property type="entry name" value="STRESS RESPONSE PROTEIN YSNF"/>
    <property type="match status" value="1"/>
</dbReference>
<dbReference type="InterPro" id="IPR052967">
    <property type="entry name" value="Stress_Response_Assoc"/>
</dbReference>